<proteinExistence type="predicted"/>
<feature type="region of interest" description="Disordered" evidence="1">
    <location>
        <begin position="113"/>
        <end position="137"/>
    </location>
</feature>
<gene>
    <name evidence="2" type="ORF">QT716_06585</name>
</gene>
<keyword evidence="3" id="KW-1185">Reference proteome</keyword>
<dbReference type="Proteomes" id="UP001280629">
    <property type="component" value="Unassembled WGS sequence"/>
</dbReference>
<evidence type="ECO:0000313" key="3">
    <source>
        <dbReference type="Proteomes" id="UP001280629"/>
    </source>
</evidence>
<dbReference type="EMBL" id="JAUBDH010000003">
    <property type="protein sequence ID" value="MDW0109721.1"/>
    <property type="molecule type" value="Genomic_DNA"/>
</dbReference>
<dbReference type="RefSeq" id="WP_317935265.1">
    <property type="nucleotide sequence ID" value="NZ_JAUBDH010000003.1"/>
</dbReference>
<name>A0ABU4FYI5_9BACL</name>
<evidence type="ECO:0008006" key="4">
    <source>
        <dbReference type="Google" id="ProtNLM"/>
    </source>
</evidence>
<protein>
    <recommendedName>
        <fullName evidence="4">Helix-turn-helix domain-containing protein</fullName>
    </recommendedName>
</protein>
<accession>A0ABU4FYI5</accession>
<reference evidence="2 3" key="1">
    <citation type="submission" date="2023-06" db="EMBL/GenBank/DDBJ databases">
        <title>Sporosarcina sp. nov., isolated from Korean traditional fermented seafood 'Jeotgal'.</title>
        <authorList>
            <person name="Yang A.-I."/>
            <person name="Shin N.-R."/>
        </authorList>
    </citation>
    <scope>NUCLEOTIDE SEQUENCE [LARGE SCALE GENOMIC DNA]</scope>
    <source>
        <strain evidence="2 3">KCTC3840</strain>
    </source>
</reference>
<feature type="compositionally biased region" description="Basic and acidic residues" evidence="1">
    <location>
        <begin position="120"/>
        <end position="137"/>
    </location>
</feature>
<evidence type="ECO:0000256" key="1">
    <source>
        <dbReference type="SAM" id="MobiDB-lite"/>
    </source>
</evidence>
<sequence>MTHYLSNYAKFNTKEEMDAAARQHTDIHWNAMNKTDRAVLGMIRCYSVKYLAAHLKHETIEKKLGKANSTVRRAICKLEALGIIERIHYVRPVMSGLGANIYVILPVNGQGKTGTGTSDEEARQDKSADHKSEKEPSFYKSKNLKDLIKTSQPAAEELSTTLFGKMKSLLSFTGDHSKAREFFGIHKALSGQMLKFDIHKGKEELFEDLAYKAMHIAVMATKKKEIRSLPGYFSGVLREVICDALFKDSYQEFSVSVDDFYCPGY</sequence>
<evidence type="ECO:0000313" key="2">
    <source>
        <dbReference type="EMBL" id="MDW0109721.1"/>
    </source>
</evidence>
<comment type="caution">
    <text evidence="2">The sequence shown here is derived from an EMBL/GenBank/DDBJ whole genome shotgun (WGS) entry which is preliminary data.</text>
</comment>
<organism evidence="2 3">
    <name type="scientific">Sporosarcina aquimarina</name>
    <dbReference type="NCBI Taxonomy" id="114975"/>
    <lineage>
        <taxon>Bacteria</taxon>
        <taxon>Bacillati</taxon>
        <taxon>Bacillota</taxon>
        <taxon>Bacilli</taxon>
        <taxon>Bacillales</taxon>
        <taxon>Caryophanaceae</taxon>
        <taxon>Sporosarcina</taxon>
    </lineage>
</organism>